<dbReference type="Pfam" id="PF07690">
    <property type="entry name" value="MFS_1"/>
    <property type="match status" value="1"/>
</dbReference>
<feature type="transmembrane region" description="Helical" evidence="5">
    <location>
        <begin position="261"/>
        <end position="279"/>
    </location>
</feature>
<dbReference type="AlphaFoldDB" id="A0A135RY61"/>
<name>A0A135RY61_9PEZI</name>
<evidence type="ECO:0000256" key="1">
    <source>
        <dbReference type="ARBA" id="ARBA00004141"/>
    </source>
</evidence>
<comment type="subcellular location">
    <subcellularLocation>
        <location evidence="1">Membrane</location>
        <topology evidence="1">Multi-pass membrane protein</topology>
    </subcellularLocation>
</comment>
<dbReference type="CDD" id="cd06174">
    <property type="entry name" value="MFS"/>
    <property type="match status" value="1"/>
</dbReference>
<feature type="transmembrane region" description="Helical" evidence="5">
    <location>
        <begin position="415"/>
        <end position="437"/>
    </location>
</feature>
<dbReference type="PANTHER" id="PTHR23507:SF1">
    <property type="entry name" value="FI18259P1-RELATED"/>
    <property type="match status" value="1"/>
</dbReference>
<evidence type="ECO:0008006" key="8">
    <source>
        <dbReference type="Google" id="ProtNLM"/>
    </source>
</evidence>
<feature type="transmembrane region" description="Helical" evidence="5">
    <location>
        <begin position="20"/>
        <end position="38"/>
    </location>
</feature>
<comment type="caution">
    <text evidence="6">The sequence shown here is derived from an EMBL/GenBank/DDBJ whole genome shotgun (WGS) entry which is preliminary data.</text>
</comment>
<feature type="transmembrane region" description="Helical" evidence="5">
    <location>
        <begin position="200"/>
        <end position="223"/>
    </location>
</feature>
<evidence type="ECO:0000256" key="4">
    <source>
        <dbReference type="ARBA" id="ARBA00023136"/>
    </source>
</evidence>
<keyword evidence="3 5" id="KW-1133">Transmembrane helix</keyword>
<evidence type="ECO:0000256" key="3">
    <source>
        <dbReference type="ARBA" id="ARBA00022989"/>
    </source>
</evidence>
<dbReference type="Gene3D" id="1.20.1250.20">
    <property type="entry name" value="MFS general substrate transporter like domains"/>
    <property type="match status" value="1"/>
</dbReference>
<dbReference type="OrthoDB" id="4840641at2759"/>
<feature type="transmembrane region" description="Helical" evidence="5">
    <location>
        <begin position="377"/>
        <end position="403"/>
    </location>
</feature>
<dbReference type="SUPFAM" id="SSF103473">
    <property type="entry name" value="MFS general substrate transporter"/>
    <property type="match status" value="1"/>
</dbReference>
<accession>A0A135RY61</accession>
<evidence type="ECO:0000313" key="7">
    <source>
        <dbReference type="Proteomes" id="UP000070121"/>
    </source>
</evidence>
<keyword evidence="7" id="KW-1185">Reference proteome</keyword>
<dbReference type="PANTHER" id="PTHR23507">
    <property type="entry name" value="ZGC:174356"/>
    <property type="match status" value="1"/>
</dbReference>
<proteinExistence type="predicted"/>
<reference evidence="6 7" key="1">
    <citation type="submission" date="2014-02" db="EMBL/GenBank/DDBJ databases">
        <title>The genome sequence of Colletotrichum salicis CBS 607.94.</title>
        <authorList>
            <person name="Baroncelli R."/>
            <person name="Thon M.R."/>
        </authorList>
    </citation>
    <scope>NUCLEOTIDE SEQUENCE [LARGE SCALE GENOMIC DNA]</scope>
    <source>
        <strain evidence="6 7">CBS 607.94</strain>
    </source>
</reference>
<feature type="transmembrane region" description="Helical" evidence="5">
    <location>
        <begin position="141"/>
        <end position="163"/>
    </location>
</feature>
<protein>
    <recommendedName>
        <fullName evidence="8">Major facilitator superfamily transporter</fullName>
    </recommendedName>
</protein>
<feature type="transmembrane region" description="Helical" evidence="5">
    <location>
        <begin position="313"/>
        <end position="331"/>
    </location>
</feature>
<evidence type="ECO:0000256" key="2">
    <source>
        <dbReference type="ARBA" id="ARBA00022692"/>
    </source>
</evidence>
<keyword evidence="4 5" id="KW-0472">Membrane</keyword>
<feature type="transmembrane region" description="Helical" evidence="5">
    <location>
        <begin position="443"/>
        <end position="465"/>
    </location>
</feature>
<feature type="transmembrane region" description="Helical" evidence="5">
    <location>
        <begin position="175"/>
        <end position="194"/>
    </location>
</feature>
<feature type="transmembrane region" description="Helical" evidence="5">
    <location>
        <begin position="352"/>
        <end position="371"/>
    </location>
</feature>
<gene>
    <name evidence="6" type="ORF">CSAL01_13430</name>
</gene>
<dbReference type="EMBL" id="JFFI01002610">
    <property type="protein sequence ID" value="KXH28586.1"/>
    <property type="molecule type" value="Genomic_DNA"/>
</dbReference>
<evidence type="ECO:0000256" key="5">
    <source>
        <dbReference type="SAM" id="Phobius"/>
    </source>
</evidence>
<keyword evidence="2 5" id="KW-0812">Transmembrane</keyword>
<dbReference type="InterPro" id="IPR036259">
    <property type="entry name" value="MFS_trans_sf"/>
</dbReference>
<dbReference type="Proteomes" id="UP000070121">
    <property type="component" value="Unassembled WGS sequence"/>
</dbReference>
<dbReference type="GO" id="GO:0022857">
    <property type="term" value="F:transmembrane transporter activity"/>
    <property type="evidence" value="ECO:0007669"/>
    <property type="project" value="InterPro"/>
</dbReference>
<dbReference type="GO" id="GO:0016020">
    <property type="term" value="C:membrane"/>
    <property type="evidence" value="ECO:0007669"/>
    <property type="project" value="UniProtKB-SubCell"/>
</dbReference>
<organism evidence="6 7">
    <name type="scientific">Colletotrichum salicis</name>
    <dbReference type="NCBI Taxonomy" id="1209931"/>
    <lineage>
        <taxon>Eukaryota</taxon>
        <taxon>Fungi</taxon>
        <taxon>Dikarya</taxon>
        <taxon>Ascomycota</taxon>
        <taxon>Pezizomycotina</taxon>
        <taxon>Sordariomycetes</taxon>
        <taxon>Hypocreomycetidae</taxon>
        <taxon>Glomerellales</taxon>
        <taxon>Glomerellaceae</taxon>
        <taxon>Colletotrichum</taxon>
        <taxon>Colletotrichum acutatum species complex</taxon>
    </lineage>
</organism>
<sequence length="530" mass="56669">MPSTPSTNSAAAARASNTFALVFLILMVFTLTFGASMVQVSIQGYLRQVVCRQQQQQYGLPEKTPIENGLCHIDAVDRQLEWVKVVAQVCQSAGGLLSAYPLGKRSDTKGRRGAFISGACLWGLFSGILVTSVQISSWGVIWFLFFAIGAGKTCVEVAVLAMTSDTTDDRQRSKHFGLVISSALTGLVVSNVVHRYAPPMALEIAALIGCVAFCVGTTFIVAFPELLYVQHEAFSGEPSPEIFPANQAEVRPLHRVVSTLTTYRALPLLAILSLVLTLARTVPSSLDFYFAARYIPHRGLEGHPYSTYRGGVVSYWTPLIGIVLITCLLLPSIYCCPNRRRVSGDRIALRDYGHLLVATGLVVLTSATALYRNQLVFLVGMVSATAIATTIPGQCYSLMLYGLGVAVRAKYAGRLFGLAATAQCATTLFLGPAIGLATRDSHWSGVAVAVVFVASVVFFVAVWTAEAVCAAPMYERPGAGGGVEAGIELLDVGGLAAPPPAYAAHPEDRPAPMPMPMPIIRSISPRYGDE</sequence>
<evidence type="ECO:0000313" key="6">
    <source>
        <dbReference type="EMBL" id="KXH28586.1"/>
    </source>
</evidence>
<dbReference type="InterPro" id="IPR011701">
    <property type="entry name" value="MFS"/>
</dbReference>
<feature type="transmembrane region" description="Helical" evidence="5">
    <location>
        <begin position="114"/>
        <end position="135"/>
    </location>
</feature>